<proteinExistence type="predicted"/>
<dbReference type="InterPro" id="IPR001810">
    <property type="entry name" value="F-box_dom"/>
</dbReference>
<reference evidence="2 4" key="2">
    <citation type="journal article" date="2014" name="BMC Genomics">
        <title>An improved genome release (version Mt4.0) for the model legume Medicago truncatula.</title>
        <authorList>
            <person name="Tang H."/>
            <person name="Krishnakumar V."/>
            <person name="Bidwell S."/>
            <person name="Rosen B."/>
            <person name="Chan A."/>
            <person name="Zhou S."/>
            <person name="Gentzbittel L."/>
            <person name="Childs K.L."/>
            <person name="Yandell M."/>
            <person name="Gundlach H."/>
            <person name="Mayer K.F."/>
            <person name="Schwartz D.C."/>
            <person name="Town C.D."/>
        </authorList>
    </citation>
    <scope>GENOME REANNOTATION</scope>
    <source>
        <strain evidence="3 4">cv. Jemalong A17</strain>
    </source>
</reference>
<evidence type="ECO:0000313" key="2">
    <source>
        <dbReference type="EMBL" id="AES79123.1"/>
    </source>
</evidence>
<dbReference type="PaxDb" id="3880-AES79123"/>
<sequence>MNHQSLTIKIATESPAIFPEKLINMEVVSYLPVKTLMRFNCVSHSWKEFISTPSFVKLHLKRTVRTGVVGCCYKLTDKKLSVKLQPLQVGDGATTYDAHHCGRV</sequence>
<dbReference type="InterPro" id="IPR050796">
    <property type="entry name" value="SCF_F-box_component"/>
</dbReference>
<dbReference type="PANTHER" id="PTHR31672:SF13">
    <property type="entry name" value="F-BOX PROTEIN CPR30-LIKE"/>
    <property type="match status" value="1"/>
</dbReference>
<gene>
    <name evidence="2" type="ordered locus">MTR_7g057090</name>
</gene>
<organism evidence="2 4">
    <name type="scientific">Medicago truncatula</name>
    <name type="common">Barrel medic</name>
    <name type="synonym">Medicago tribuloides</name>
    <dbReference type="NCBI Taxonomy" id="3880"/>
    <lineage>
        <taxon>Eukaryota</taxon>
        <taxon>Viridiplantae</taxon>
        <taxon>Streptophyta</taxon>
        <taxon>Embryophyta</taxon>
        <taxon>Tracheophyta</taxon>
        <taxon>Spermatophyta</taxon>
        <taxon>Magnoliopsida</taxon>
        <taxon>eudicotyledons</taxon>
        <taxon>Gunneridae</taxon>
        <taxon>Pentapetalae</taxon>
        <taxon>rosids</taxon>
        <taxon>fabids</taxon>
        <taxon>Fabales</taxon>
        <taxon>Fabaceae</taxon>
        <taxon>Papilionoideae</taxon>
        <taxon>50 kb inversion clade</taxon>
        <taxon>NPAAA clade</taxon>
        <taxon>Hologalegina</taxon>
        <taxon>IRL clade</taxon>
        <taxon>Trifolieae</taxon>
        <taxon>Medicago</taxon>
    </lineage>
</organism>
<evidence type="ECO:0000313" key="4">
    <source>
        <dbReference type="Proteomes" id="UP000002051"/>
    </source>
</evidence>
<dbReference type="PANTHER" id="PTHR31672">
    <property type="entry name" value="BNACNNG10540D PROTEIN"/>
    <property type="match status" value="1"/>
</dbReference>
<dbReference type="AlphaFoldDB" id="G7L167"/>
<dbReference type="EMBL" id="CM001223">
    <property type="protein sequence ID" value="AES79123.1"/>
    <property type="molecule type" value="Genomic_DNA"/>
</dbReference>
<dbReference type="Proteomes" id="UP000002051">
    <property type="component" value="Unassembled WGS sequence"/>
</dbReference>
<name>G7L167_MEDTR</name>
<reference evidence="3" key="3">
    <citation type="submission" date="2015-04" db="UniProtKB">
        <authorList>
            <consortium name="EnsemblPlants"/>
        </authorList>
    </citation>
    <scope>IDENTIFICATION</scope>
    <source>
        <strain evidence="3">cv. Jemalong A17</strain>
    </source>
</reference>
<dbReference type="Gene3D" id="1.20.1280.50">
    <property type="match status" value="1"/>
</dbReference>
<keyword evidence="4" id="KW-1185">Reference proteome</keyword>
<dbReference type="InterPro" id="IPR036047">
    <property type="entry name" value="F-box-like_dom_sf"/>
</dbReference>
<accession>G7L167</accession>
<dbReference type="HOGENOM" id="CLU_2254158_0_0_1"/>
<dbReference type="Pfam" id="PF00646">
    <property type="entry name" value="F-box"/>
    <property type="match status" value="1"/>
</dbReference>
<dbReference type="SUPFAM" id="SSF81383">
    <property type="entry name" value="F-box domain"/>
    <property type="match status" value="1"/>
</dbReference>
<dbReference type="EnsemblPlants" id="AES79123">
    <property type="protein sequence ID" value="AES79123"/>
    <property type="gene ID" value="MTR_7g057090"/>
</dbReference>
<reference evidence="2 4" key="1">
    <citation type="journal article" date="2011" name="Nature">
        <title>The Medicago genome provides insight into the evolution of rhizobial symbioses.</title>
        <authorList>
            <person name="Young N.D."/>
            <person name="Debelle F."/>
            <person name="Oldroyd G.E."/>
            <person name="Geurts R."/>
            <person name="Cannon S.B."/>
            <person name="Udvardi M.K."/>
            <person name="Benedito V.A."/>
            <person name="Mayer K.F."/>
            <person name="Gouzy J."/>
            <person name="Schoof H."/>
            <person name="Van de Peer Y."/>
            <person name="Proost S."/>
            <person name="Cook D.R."/>
            <person name="Meyers B.C."/>
            <person name="Spannagl M."/>
            <person name="Cheung F."/>
            <person name="De Mita S."/>
            <person name="Krishnakumar V."/>
            <person name="Gundlach H."/>
            <person name="Zhou S."/>
            <person name="Mudge J."/>
            <person name="Bharti A.K."/>
            <person name="Murray J.D."/>
            <person name="Naoumkina M.A."/>
            <person name="Rosen B."/>
            <person name="Silverstein K.A."/>
            <person name="Tang H."/>
            <person name="Rombauts S."/>
            <person name="Zhao P.X."/>
            <person name="Zhou P."/>
            <person name="Barbe V."/>
            <person name="Bardou P."/>
            <person name="Bechner M."/>
            <person name="Bellec A."/>
            <person name="Berger A."/>
            <person name="Berges H."/>
            <person name="Bidwell S."/>
            <person name="Bisseling T."/>
            <person name="Choisne N."/>
            <person name="Couloux A."/>
            <person name="Denny R."/>
            <person name="Deshpande S."/>
            <person name="Dai X."/>
            <person name="Doyle J.J."/>
            <person name="Dudez A.M."/>
            <person name="Farmer A.D."/>
            <person name="Fouteau S."/>
            <person name="Franken C."/>
            <person name="Gibelin C."/>
            <person name="Gish J."/>
            <person name="Goldstein S."/>
            <person name="Gonzalez A.J."/>
            <person name="Green P.J."/>
            <person name="Hallab A."/>
            <person name="Hartog M."/>
            <person name="Hua A."/>
            <person name="Humphray S.J."/>
            <person name="Jeong D.H."/>
            <person name="Jing Y."/>
            <person name="Jocker A."/>
            <person name="Kenton S.M."/>
            <person name="Kim D.J."/>
            <person name="Klee K."/>
            <person name="Lai H."/>
            <person name="Lang C."/>
            <person name="Lin S."/>
            <person name="Macmil S.L."/>
            <person name="Magdelenat G."/>
            <person name="Matthews L."/>
            <person name="McCorrison J."/>
            <person name="Monaghan E.L."/>
            <person name="Mun J.H."/>
            <person name="Najar F.Z."/>
            <person name="Nicholson C."/>
            <person name="Noirot C."/>
            <person name="O'Bleness M."/>
            <person name="Paule C.R."/>
            <person name="Poulain J."/>
            <person name="Prion F."/>
            <person name="Qin B."/>
            <person name="Qu C."/>
            <person name="Retzel E.F."/>
            <person name="Riddle C."/>
            <person name="Sallet E."/>
            <person name="Samain S."/>
            <person name="Samson N."/>
            <person name="Sanders I."/>
            <person name="Saurat O."/>
            <person name="Scarpelli C."/>
            <person name="Schiex T."/>
            <person name="Segurens B."/>
            <person name="Severin A.J."/>
            <person name="Sherrier D.J."/>
            <person name="Shi R."/>
            <person name="Sims S."/>
            <person name="Singer S.R."/>
            <person name="Sinharoy S."/>
            <person name="Sterck L."/>
            <person name="Viollet A."/>
            <person name="Wang B.B."/>
            <person name="Wang K."/>
            <person name="Wang M."/>
            <person name="Wang X."/>
            <person name="Warfsmann J."/>
            <person name="Weissenbach J."/>
            <person name="White D.D."/>
            <person name="White J.D."/>
            <person name="Wiley G.B."/>
            <person name="Wincker P."/>
            <person name="Xing Y."/>
            <person name="Yang L."/>
            <person name="Yao Z."/>
            <person name="Ying F."/>
            <person name="Zhai J."/>
            <person name="Zhou L."/>
            <person name="Zuber A."/>
            <person name="Denarie J."/>
            <person name="Dixon R.A."/>
            <person name="May G.D."/>
            <person name="Schwartz D.C."/>
            <person name="Rogers J."/>
            <person name="Quetier F."/>
            <person name="Town C.D."/>
            <person name="Roe B.A."/>
        </authorList>
    </citation>
    <scope>NUCLEOTIDE SEQUENCE [LARGE SCALE GENOMIC DNA]</scope>
    <source>
        <strain evidence="2">A17</strain>
        <strain evidence="3 4">cv. Jemalong A17</strain>
    </source>
</reference>
<evidence type="ECO:0000313" key="3">
    <source>
        <dbReference type="EnsemblPlants" id="AES79123"/>
    </source>
</evidence>
<evidence type="ECO:0000259" key="1">
    <source>
        <dbReference type="Pfam" id="PF00646"/>
    </source>
</evidence>
<protein>
    <recommendedName>
        <fullName evidence="1">F-box domain-containing protein</fullName>
    </recommendedName>
</protein>
<feature type="domain" description="F-box" evidence="1">
    <location>
        <begin position="25"/>
        <end position="56"/>
    </location>
</feature>